<dbReference type="VEuPathDB" id="VectorBase:GPAI005256"/>
<evidence type="ECO:0000313" key="2">
    <source>
        <dbReference type="Proteomes" id="UP000092445"/>
    </source>
</evidence>
<proteinExistence type="predicted"/>
<name>A0A1A9Z6C4_GLOPL</name>
<organism evidence="1 2">
    <name type="scientific">Glossina pallidipes</name>
    <name type="common">Tsetse fly</name>
    <dbReference type="NCBI Taxonomy" id="7398"/>
    <lineage>
        <taxon>Eukaryota</taxon>
        <taxon>Metazoa</taxon>
        <taxon>Ecdysozoa</taxon>
        <taxon>Arthropoda</taxon>
        <taxon>Hexapoda</taxon>
        <taxon>Insecta</taxon>
        <taxon>Pterygota</taxon>
        <taxon>Neoptera</taxon>
        <taxon>Endopterygota</taxon>
        <taxon>Diptera</taxon>
        <taxon>Brachycera</taxon>
        <taxon>Muscomorpha</taxon>
        <taxon>Hippoboscoidea</taxon>
        <taxon>Glossinidae</taxon>
        <taxon>Glossina</taxon>
    </lineage>
</organism>
<evidence type="ECO:0000313" key="1">
    <source>
        <dbReference type="EnsemblMetazoa" id="GPAI005256-PA"/>
    </source>
</evidence>
<accession>A0A1A9Z6C4</accession>
<dbReference type="EnsemblMetazoa" id="GPAI005256-RA">
    <property type="protein sequence ID" value="GPAI005256-PA"/>
    <property type="gene ID" value="GPAI005256"/>
</dbReference>
<keyword evidence="2" id="KW-1185">Reference proteome</keyword>
<reference evidence="1" key="2">
    <citation type="submission" date="2020-05" db="UniProtKB">
        <authorList>
            <consortium name="EnsemblMetazoa"/>
        </authorList>
    </citation>
    <scope>IDENTIFICATION</scope>
    <source>
        <strain evidence="1">IAEA</strain>
    </source>
</reference>
<reference evidence="2" key="1">
    <citation type="submission" date="2014-03" db="EMBL/GenBank/DDBJ databases">
        <authorList>
            <person name="Aksoy S."/>
            <person name="Warren W."/>
            <person name="Wilson R.K."/>
        </authorList>
    </citation>
    <scope>NUCLEOTIDE SEQUENCE [LARGE SCALE GENOMIC DNA]</scope>
    <source>
        <strain evidence="2">IAEA</strain>
    </source>
</reference>
<dbReference type="Proteomes" id="UP000092445">
    <property type="component" value="Unassembled WGS sequence"/>
</dbReference>
<dbReference type="AlphaFoldDB" id="A0A1A9Z6C4"/>
<protein>
    <submittedName>
        <fullName evidence="1">Uncharacterized protein</fullName>
    </submittedName>
</protein>
<sequence length="134" mass="15369">MTFVLISPEITIMTEIADNSVNHQLMPSKKSITQTRVRQMETRPKRTACRKEIRNENVKYSSLRMIGVSSVGAVLIFNNPDLVNYSAVLIIGHLLNIQMREIVCFQTGIAVVLKLEEEKRKKKEKLYLTYCPTI</sequence>